<dbReference type="AlphaFoldDB" id="A0AA38HYT6"/>
<name>A0AA38HYT6_9CUCU</name>
<dbReference type="CDD" id="cd00161">
    <property type="entry name" value="beta-trefoil_Ricin-like"/>
    <property type="match status" value="1"/>
</dbReference>
<dbReference type="EMBL" id="JALNTZ010000007">
    <property type="protein sequence ID" value="KAJ3646915.1"/>
    <property type="molecule type" value="Genomic_DNA"/>
</dbReference>
<accession>A0AA38HYT6</accession>
<gene>
    <name evidence="1" type="ORF">Zmor_024474</name>
</gene>
<comment type="caution">
    <text evidence="1">The sequence shown here is derived from an EMBL/GenBank/DDBJ whole genome shotgun (WGS) entry which is preliminary data.</text>
</comment>
<dbReference type="SUPFAM" id="SSF50370">
    <property type="entry name" value="Ricin B-like lectins"/>
    <property type="match status" value="1"/>
</dbReference>
<organism evidence="1 2">
    <name type="scientific">Zophobas morio</name>
    <dbReference type="NCBI Taxonomy" id="2755281"/>
    <lineage>
        <taxon>Eukaryota</taxon>
        <taxon>Metazoa</taxon>
        <taxon>Ecdysozoa</taxon>
        <taxon>Arthropoda</taxon>
        <taxon>Hexapoda</taxon>
        <taxon>Insecta</taxon>
        <taxon>Pterygota</taxon>
        <taxon>Neoptera</taxon>
        <taxon>Endopterygota</taxon>
        <taxon>Coleoptera</taxon>
        <taxon>Polyphaga</taxon>
        <taxon>Cucujiformia</taxon>
        <taxon>Tenebrionidae</taxon>
        <taxon>Zophobas</taxon>
    </lineage>
</organism>
<dbReference type="Proteomes" id="UP001168821">
    <property type="component" value="Unassembled WGS sequence"/>
</dbReference>
<reference evidence="1" key="1">
    <citation type="journal article" date="2023" name="G3 (Bethesda)">
        <title>Whole genome assemblies of Zophobas morio and Tenebrio molitor.</title>
        <authorList>
            <person name="Kaur S."/>
            <person name="Stinson S.A."/>
            <person name="diCenzo G.C."/>
        </authorList>
    </citation>
    <scope>NUCLEOTIDE SEQUENCE</scope>
    <source>
        <strain evidence="1">QUZm001</strain>
    </source>
</reference>
<keyword evidence="2" id="KW-1185">Reference proteome</keyword>
<evidence type="ECO:0000313" key="1">
    <source>
        <dbReference type="EMBL" id="KAJ3646915.1"/>
    </source>
</evidence>
<protein>
    <recommendedName>
        <fullName evidence="3">Ricin B lectin domain-containing protein</fullName>
    </recommendedName>
</protein>
<dbReference type="InterPro" id="IPR035992">
    <property type="entry name" value="Ricin_B-like_lectins"/>
</dbReference>
<evidence type="ECO:0000313" key="2">
    <source>
        <dbReference type="Proteomes" id="UP001168821"/>
    </source>
</evidence>
<sequence>MSTRTPIVYFSKYFPDSGSRNHQLHGEGSSPPPSRLFWSLPSRLPAWLPDFFYSNAAITDNESPPLIAVHTRKGIAPGRRFTIDASTTILTLQVFDGSADQQFTFVCASRVPGIFYIVHASTGLVLEGTDGPISLNKLENSTYQQWQLNADGRISSRGGTLDIVNGYFVPGSTLQLAGENGTPSQYFFIDEKM</sequence>
<evidence type="ECO:0008006" key="3">
    <source>
        <dbReference type="Google" id="ProtNLM"/>
    </source>
</evidence>
<proteinExistence type="predicted"/>
<dbReference type="Gene3D" id="2.80.10.50">
    <property type="match status" value="1"/>
</dbReference>